<dbReference type="InterPro" id="IPR012967">
    <property type="entry name" value="COMT_dimerisation"/>
</dbReference>
<proteinExistence type="predicted"/>
<dbReference type="GO" id="GO:0032259">
    <property type="term" value="P:methylation"/>
    <property type="evidence" value="ECO:0007669"/>
    <property type="project" value="UniProtKB-KW"/>
</dbReference>
<evidence type="ECO:0000256" key="4">
    <source>
        <dbReference type="PIRSR" id="PIRSR005739-1"/>
    </source>
</evidence>
<keyword evidence="2 7" id="KW-0808">Transferase</keyword>
<dbReference type="InterPro" id="IPR036388">
    <property type="entry name" value="WH-like_DNA-bd_sf"/>
</dbReference>
<name>A0A7C8M8V3_9PLEO</name>
<sequence>MAASETLKTLTALANSPPEIFKDEDRLAALAACTKLQERLESPLETFLRFMFGGLQGMVLRVGVETKILQKAVEAKGPIEIVQLAASTSADPDLVRRIVRILAAMKLFEETGEDVYLATPLAGAFVAPSPLESAVLHIGSSLPTVASIPEYLAEKGYHNPNDAFDGPWQYTNRTNDHYFDWVAKRPVLQQAFNTVMTISRMERGEEWFEFFPVKDRLKVRSPDDTLLVDIGGGVGHDAIAFKKHFPDLPGRLIVEDLPVVIADAKDMPDGIELLGHSFFNEQPQLVHKARAYYLRTVLHDWPDKQARVILENIRNVMAKESILLINENSLPAAEVPLYPAQLDILMMACFSSLDRTEKQFAQLLDSAGFELVHVWRPKVMLPGTGVLFEAVMKG</sequence>
<dbReference type="PIRSF" id="PIRSF005739">
    <property type="entry name" value="O-mtase"/>
    <property type="match status" value="1"/>
</dbReference>
<feature type="domain" description="O-methyltransferase dimerisation" evidence="6">
    <location>
        <begin position="49"/>
        <end position="126"/>
    </location>
</feature>
<protein>
    <submittedName>
        <fullName evidence="7">S-adenosyl-L-methionine-dependent methyltransferase</fullName>
    </submittedName>
</protein>
<evidence type="ECO:0000256" key="1">
    <source>
        <dbReference type="ARBA" id="ARBA00022603"/>
    </source>
</evidence>
<dbReference type="PANTHER" id="PTHR43712">
    <property type="entry name" value="PUTATIVE (AFU_ORTHOLOGUE AFUA_4G14580)-RELATED"/>
    <property type="match status" value="1"/>
</dbReference>
<keyword evidence="1 7" id="KW-0489">Methyltransferase</keyword>
<evidence type="ECO:0000256" key="2">
    <source>
        <dbReference type="ARBA" id="ARBA00022679"/>
    </source>
</evidence>
<dbReference type="SUPFAM" id="SSF53335">
    <property type="entry name" value="S-adenosyl-L-methionine-dependent methyltransferases"/>
    <property type="match status" value="1"/>
</dbReference>
<dbReference type="Pfam" id="PF00891">
    <property type="entry name" value="Methyltransf_2"/>
    <property type="match status" value="1"/>
</dbReference>
<dbReference type="SUPFAM" id="SSF46785">
    <property type="entry name" value="Winged helix' DNA-binding domain"/>
    <property type="match status" value="1"/>
</dbReference>
<dbReference type="Gene3D" id="1.10.10.10">
    <property type="entry name" value="Winged helix-like DNA-binding domain superfamily/Winged helix DNA-binding domain"/>
    <property type="match status" value="1"/>
</dbReference>
<dbReference type="OrthoDB" id="1535081at2759"/>
<evidence type="ECO:0000259" key="6">
    <source>
        <dbReference type="Pfam" id="PF08100"/>
    </source>
</evidence>
<reference evidence="7 8" key="1">
    <citation type="submission" date="2020-01" db="EMBL/GenBank/DDBJ databases">
        <authorList>
            <consortium name="DOE Joint Genome Institute"/>
            <person name="Haridas S."/>
            <person name="Albert R."/>
            <person name="Binder M."/>
            <person name="Bloem J."/>
            <person name="Labutti K."/>
            <person name="Salamov A."/>
            <person name="Andreopoulos B."/>
            <person name="Baker S.E."/>
            <person name="Barry K."/>
            <person name="Bills G."/>
            <person name="Bluhm B.H."/>
            <person name="Cannon C."/>
            <person name="Castanera R."/>
            <person name="Culley D.E."/>
            <person name="Daum C."/>
            <person name="Ezra D."/>
            <person name="Gonzalez J.B."/>
            <person name="Henrissat B."/>
            <person name="Kuo A."/>
            <person name="Liang C."/>
            <person name="Lipzen A."/>
            <person name="Lutzoni F."/>
            <person name="Magnuson J."/>
            <person name="Mondo S."/>
            <person name="Nolan M."/>
            <person name="Ohm R."/>
            <person name="Pangilinan J."/>
            <person name="Park H.-J.H."/>
            <person name="Ramirez L."/>
            <person name="Alfaro M."/>
            <person name="Sun H."/>
            <person name="Tritt A."/>
            <person name="Yoshinaga Y."/>
            <person name="Zwiers L.-H.L."/>
            <person name="Turgeon B.G."/>
            <person name="Goodwin S.B."/>
            <person name="Spatafora J.W."/>
            <person name="Crous P.W."/>
            <person name="Grigoriev I.V."/>
        </authorList>
    </citation>
    <scope>NUCLEOTIDE SEQUENCE [LARGE SCALE GENOMIC DNA]</scope>
    <source>
        <strain evidence="7 8">CBS 611.86</strain>
    </source>
</reference>
<dbReference type="EMBL" id="JAADJZ010000009">
    <property type="protein sequence ID" value="KAF2872238.1"/>
    <property type="molecule type" value="Genomic_DNA"/>
</dbReference>
<evidence type="ECO:0000259" key="5">
    <source>
        <dbReference type="Pfam" id="PF00891"/>
    </source>
</evidence>
<keyword evidence="3" id="KW-0949">S-adenosyl-L-methionine</keyword>
<comment type="caution">
    <text evidence="7">The sequence shown here is derived from an EMBL/GenBank/DDBJ whole genome shotgun (WGS) entry which is preliminary data.</text>
</comment>
<evidence type="ECO:0000256" key="3">
    <source>
        <dbReference type="ARBA" id="ARBA00022691"/>
    </source>
</evidence>
<accession>A0A7C8M8V3</accession>
<dbReference type="InterPro" id="IPR001077">
    <property type="entry name" value="COMT_C"/>
</dbReference>
<feature type="active site" description="Proton acceptor" evidence="4">
    <location>
        <position position="299"/>
    </location>
</feature>
<dbReference type="GO" id="GO:0008171">
    <property type="term" value="F:O-methyltransferase activity"/>
    <property type="evidence" value="ECO:0007669"/>
    <property type="project" value="InterPro"/>
</dbReference>
<evidence type="ECO:0000313" key="8">
    <source>
        <dbReference type="Proteomes" id="UP000481861"/>
    </source>
</evidence>
<dbReference type="PROSITE" id="PS51683">
    <property type="entry name" value="SAM_OMT_II"/>
    <property type="match status" value="1"/>
</dbReference>
<dbReference type="Proteomes" id="UP000481861">
    <property type="component" value="Unassembled WGS sequence"/>
</dbReference>
<dbReference type="PANTHER" id="PTHR43712:SF11">
    <property type="entry name" value="O-METHYLTRANSFERASE (AFU_ORTHOLOGUE AFUA_2G17820)-RELATED"/>
    <property type="match status" value="1"/>
</dbReference>
<feature type="domain" description="O-methyltransferase C-terminal" evidence="5">
    <location>
        <begin position="225"/>
        <end position="370"/>
    </location>
</feature>
<keyword evidence="8" id="KW-1185">Reference proteome</keyword>
<dbReference type="InterPro" id="IPR016461">
    <property type="entry name" value="COMT-like"/>
</dbReference>
<dbReference type="Pfam" id="PF08100">
    <property type="entry name" value="Dimerisation"/>
    <property type="match status" value="1"/>
</dbReference>
<dbReference type="InterPro" id="IPR036390">
    <property type="entry name" value="WH_DNA-bd_sf"/>
</dbReference>
<evidence type="ECO:0000313" key="7">
    <source>
        <dbReference type="EMBL" id="KAF2872238.1"/>
    </source>
</evidence>
<dbReference type="Gene3D" id="3.40.50.150">
    <property type="entry name" value="Vaccinia Virus protein VP39"/>
    <property type="match status" value="1"/>
</dbReference>
<dbReference type="InterPro" id="IPR029063">
    <property type="entry name" value="SAM-dependent_MTases_sf"/>
</dbReference>
<dbReference type="AlphaFoldDB" id="A0A7C8M8V3"/>
<gene>
    <name evidence="7" type="ORF">BDV95DRAFT_491950</name>
</gene>
<dbReference type="GO" id="GO:0046983">
    <property type="term" value="F:protein dimerization activity"/>
    <property type="evidence" value="ECO:0007669"/>
    <property type="project" value="InterPro"/>
</dbReference>
<organism evidence="7 8">
    <name type="scientific">Massariosphaeria phaeospora</name>
    <dbReference type="NCBI Taxonomy" id="100035"/>
    <lineage>
        <taxon>Eukaryota</taxon>
        <taxon>Fungi</taxon>
        <taxon>Dikarya</taxon>
        <taxon>Ascomycota</taxon>
        <taxon>Pezizomycotina</taxon>
        <taxon>Dothideomycetes</taxon>
        <taxon>Pleosporomycetidae</taxon>
        <taxon>Pleosporales</taxon>
        <taxon>Pleosporales incertae sedis</taxon>
        <taxon>Massariosphaeria</taxon>
    </lineage>
</organism>